<dbReference type="NCBIfam" id="TIGR02937">
    <property type="entry name" value="sigma70-ECF"/>
    <property type="match status" value="1"/>
</dbReference>
<dbReference type="InterPro" id="IPR007627">
    <property type="entry name" value="RNA_pol_sigma70_r2"/>
</dbReference>
<name>A0AAP1WGY2_9FLAO</name>
<proteinExistence type="inferred from homology"/>
<protein>
    <submittedName>
        <fullName evidence="7">Sigma-70 family RNA polymerase sigma factor</fullName>
    </submittedName>
</protein>
<dbReference type="Gene3D" id="1.10.1740.10">
    <property type="match status" value="1"/>
</dbReference>
<dbReference type="InterPro" id="IPR013324">
    <property type="entry name" value="RNA_pol_sigma_r3/r4-like"/>
</dbReference>
<dbReference type="AlphaFoldDB" id="A0AAP1WGY2"/>
<dbReference type="SUPFAM" id="SSF88946">
    <property type="entry name" value="Sigma2 domain of RNA polymerase sigma factors"/>
    <property type="match status" value="1"/>
</dbReference>
<feature type="domain" description="RNA polymerase sigma-70 region 2" evidence="5">
    <location>
        <begin position="13"/>
        <end position="80"/>
    </location>
</feature>
<keyword evidence="3" id="KW-0731">Sigma factor</keyword>
<evidence type="ECO:0000259" key="5">
    <source>
        <dbReference type="Pfam" id="PF04542"/>
    </source>
</evidence>
<dbReference type="InterPro" id="IPR039425">
    <property type="entry name" value="RNA_pol_sigma-70-like"/>
</dbReference>
<dbReference type="Proteomes" id="UP000806077">
    <property type="component" value="Unassembled WGS sequence"/>
</dbReference>
<evidence type="ECO:0000256" key="4">
    <source>
        <dbReference type="ARBA" id="ARBA00023163"/>
    </source>
</evidence>
<dbReference type="GO" id="GO:0016987">
    <property type="term" value="F:sigma factor activity"/>
    <property type="evidence" value="ECO:0007669"/>
    <property type="project" value="UniProtKB-KW"/>
</dbReference>
<dbReference type="PANTHER" id="PTHR43133">
    <property type="entry name" value="RNA POLYMERASE ECF-TYPE SIGMA FACTO"/>
    <property type="match status" value="1"/>
</dbReference>
<comment type="caution">
    <text evidence="7">The sequence shown here is derived from an EMBL/GenBank/DDBJ whole genome shotgun (WGS) entry which is preliminary data.</text>
</comment>
<dbReference type="PANTHER" id="PTHR43133:SF45">
    <property type="entry name" value="RNA POLYMERASE ECF-TYPE SIGMA FACTOR"/>
    <property type="match status" value="1"/>
</dbReference>
<dbReference type="RefSeq" id="WP_101915146.1">
    <property type="nucleotide sequence ID" value="NZ_JAFMUA010000034.1"/>
</dbReference>
<dbReference type="GO" id="GO:0003677">
    <property type="term" value="F:DNA binding"/>
    <property type="evidence" value="ECO:0007669"/>
    <property type="project" value="InterPro"/>
</dbReference>
<dbReference type="Gene3D" id="1.10.10.10">
    <property type="entry name" value="Winged helix-like DNA-binding domain superfamily/Winged helix DNA-binding domain"/>
    <property type="match status" value="1"/>
</dbReference>
<dbReference type="Pfam" id="PF08281">
    <property type="entry name" value="Sigma70_r4_2"/>
    <property type="match status" value="1"/>
</dbReference>
<evidence type="ECO:0000256" key="1">
    <source>
        <dbReference type="ARBA" id="ARBA00010641"/>
    </source>
</evidence>
<dbReference type="InterPro" id="IPR013249">
    <property type="entry name" value="RNA_pol_sigma70_r4_t2"/>
</dbReference>
<evidence type="ECO:0000256" key="3">
    <source>
        <dbReference type="ARBA" id="ARBA00023082"/>
    </source>
</evidence>
<dbReference type="EMBL" id="WXXV01000014">
    <property type="protein sequence ID" value="MBE7695785.1"/>
    <property type="molecule type" value="Genomic_DNA"/>
</dbReference>
<comment type="similarity">
    <text evidence="1">Belongs to the sigma-70 factor family. ECF subfamily.</text>
</comment>
<dbReference type="InterPro" id="IPR013325">
    <property type="entry name" value="RNA_pol_sigma_r2"/>
</dbReference>
<keyword evidence="4" id="KW-0804">Transcription</keyword>
<evidence type="ECO:0000259" key="6">
    <source>
        <dbReference type="Pfam" id="PF08281"/>
    </source>
</evidence>
<keyword evidence="8" id="KW-1185">Reference proteome</keyword>
<sequence length="164" mass="19437">MKKELENNFLSDFEANQNIVHKICRLYTTNQDAHNDLFQEITIQLWKNYSKFRGDAKFSTWMYRVALNTAISLYRKSTRTVKTHDITDYNFKIKAEDYDDTQELQLKELYKAIRTLNDIDKALIFLYLEDKPYKEIAVTLGISQVNARVKMTRAKDKLKKVLNP</sequence>
<evidence type="ECO:0000313" key="8">
    <source>
        <dbReference type="Proteomes" id="UP000806077"/>
    </source>
</evidence>
<reference evidence="7 8" key="1">
    <citation type="journal article" date="2020" name="Int. J. Syst. Evol. Microbiol.">
        <title>Tenacibaculum piscium sp. nov., isolated from skin ulcers of sea-farmed fish, and description of Tenacibaculum finnmarkense sp. nov. with subdivision into genomovars finnmarkense and ulcerans.</title>
        <authorList>
            <person name="Olsen A.B."/>
            <person name="Spilsberg B."/>
            <person name="Nilsen H.K."/>
            <person name="Lagesen K."/>
            <person name="Gulla S."/>
            <person name="Avendano-Herrera R."/>
            <person name="Irgang R."/>
            <person name="Duchaud E."/>
            <person name="Colquhoun D.J."/>
        </authorList>
    </citation>
    <scope>NUCLEOTIDE SEQUENCE [LARGE SCALE GENOMIC DNA]</scope>
    <source>
        <strain evidence="7 8">TNO037</strain>
    </source>
</reference>
<feature type="domain" description="RNA polymerase sigma factor 70 region 4 type 2" evidence="6">
    <location>
        <begin position="107"/>
        <end position="158"/>
    </location>
</feature>
<dbReference type="Pfam" id="PF04542">
    <property type="entry name" value="Sigma70_r2"/>
    <property type="match status" value="1"/>
</dbReference>
<evidence type="ECO:0000313" key="7">
    <source>
        <dbReference type="EMBL" id="MBE7695785.1"/>
    </source>
</evidence>
<keyword evidence="2" id="KW-0805">Transcription regulation</keyword>
<accession>A0AAP1WGY2</accession>
<organism evidence="7 8">
    <name type="scientific">Tenacibaculum finnmarkense genomovar finnmarkense</name>
    <dbReference type="NCBI Taxonomy" id="1458503"/>
    <lineage>
        <taxon>Bacteria</taxon>
        <taxon>Pseudomonadati</taxon>
        <taxon>Bacteroidota</taxon>
        <taxon>Flavobacteriia</taxon>
        <taxon>Flavobacteriales</taxon>
        <taxon>Flavobacteriaceae</taxon>
        <taxon>Tenacibaculum</taxon>
        <taxon>Tenacibaculum finnmarkense</taxon>
    </lineage>
</organism>
<evidence type="ECO:0000256" key="2">
    <source>
        <dbReference type="ARBA" id="ARBA00023015"/>
    </source>
</evidence>
<dbReference type="SUPFAM" id="SSF88659">
    <property type="entry name" value="Sigma3 and sigma4 domains of RNA polymerase sigma factors"/>
    <property type="match status" value="1"/>
</dbReference>
<dbReference type="InterPro" id="IPR036388">
    <property type="entry name" value="WH-like_DNA-bd_sf"/>
</dbReference>
<dbReference type="GO" id="GO:0006352">
    <property type="term" value="P:DNA-templated transcription initiation"/>
    <property type="evidence" value="ECO:0007669"/>
    <property type="project" value="InterPro"/>
</dbReference>
<dbReference type="GeneID" id="79924647"/>
<dbReference type="InterPro" id="IPR014284">
    <property type="entry name" value="RNA_pol_sigma-70_dom"/>
</dbReference>
<gene>
    <name evidence="7" type="ORF">F7645_10185</name>
</gene>